<dbReference type="EMBL" id="KZ997993">
    <property type="protein sequence ID" value="RKO86683.1"/>
    <property type="molecule type" value="Genomic_DNA"/>
</dbReference>
<accession>A0A4P9W5R8</accession>
<name>A0A4P9W5R8_9FUNG</name>
<evidence type="ECO:0000313" key="1">
    <source>
        <dbReference type="EMBL" id="RKO86683.1"/>
    </source>
</evidence>
<keyword evidence="2" id="KW-1185">Reference proteome</keyword>
<dbReference type="Proteomes" id="UP000269721">
    <property type="component" value="Unassembled WGS sequence"/>
</dbReference>
<proteinExistence type="predicted"/>
<reference evidence="2" key="1">
    <citation type="journal article" date="2018" name="Nat. Microbiol.">
        <title>Leveraging single-cell genomics to expand the fungal tree of life.</title>
        <authorList>
            <person name="Ahrendt S.R."/>
            <person name="Quandt C.A."/>
            <person name="Ciobanu D."/>
            <person name="Clum A."/>
            <person name="Salamov A."/>
            <person name="Andreopoulos B."/>
            <person name="Cheng J.F."/>
            <person name="Woyke T."/>
            <person name="Pelin A."/>
            <person name="Henrissat B."/>
            <person name="Reynolds N.K."/>
            <person name="Benny G.L."/>
            <person name="Smith M.E."/>
            <person name="James T.Y."/>
            <person name="Grigoriev I.V."/>
        </authorList>
    </citation>
    <scope>NUCLEOTIDE SEQUENCE [LARGE SCALE GENOMIC DNA]</scope>
</reference>
<protein>
    <submittedName>
        <fullName evidence="1">Uncharacterized protein</fullName>
    </submittedName>
</protein>
<gene>
    <name evidence="1" type="ORF">BDK51DRAFT_25532</name>
</gene>
<evidence type="ECO:0000313" key="2">
    <source>
        <dbReference type="Proteomes" id="UP000269721"/>
    </source>
</evidence>
<dbReference type="AlphaFoldDB" id="A0A4P9W5R8"/>
<organism evidence="1 2">
    <name type="scientific">Blyttiomyces helicus</name>
    <dbReference type="NCBI Taxonomy" id="388810"/>
    <lineage>
        <taxon>Eukaryota</taxon>
        <taxon>Fungi</taxon>
        <taxon>Fungi incertae sedis</taxon>
        <taxon>Chytridiomycota</taxon>
        <taxon>Chytridiomycota incertae sedis</taxon>
        <taxon>Chytridiomycetes</taxon>
        <taxon>Chytridiomycetes incertae sedis</taxon>
        <taxon>Blyttiomyces</taxon>
    </lineage>
</organism>
<sequence length="169" mass="18744">MGPRPRPPLQTLLVIPTHGFGVRHIGIRNTSVGRSSYQAFTHAVAVERVRLLSKQAAFWVYRKKQKALNNVVTRLLPKGVHPTKIVVAYVAARFSSLSKGLASSISVGFQKAIKARGWKVGVCRGPVRVIDREMNAACNMASIFFFFTLFYSGGDRRGSLFESKPRLNV</sequence>